<sequence>MRRDAVQDPAPRTPPSLSRPRRLTPPYPDTRNDGLQSIQQAESRHQARPIPEVACDRCGKTDIQHDLHYHCNKCSDGNFDLCLRCYRTGQGCNHWFGFGYVARARWDKHAPPGGYPPEYETPHVLTARRYVRRSPERGTTETGLQEGAFCEGCFKHADQSYWHCNACFEGAWGYCLACVQQEKHCTHPLAPVTRVPDQQRVRDIPGIGRLLPLPHLPTNDYYSYLPTTTCAVSRAIIPPDQTRLHCSQCNNGNYDICNDSYNSLMATGKISNANGLSGWRLCLQGHPMSVVVFRNVLDNVHQRVVVSDVVGGWKAKDKSLQASTQTQHDIPSSLRAVALWSWWPADGVEDELAFPKHAELEEVEEINTDYYAGVYASSRGLFPANHVRMS</sequence>
<name>A0A6H0Y063_9PEZI</name>
<evidence type="ECO:0000313" key="6">
    <source>
        <dbReference type="Proteomes" id="UP000503462"/>
    </source>
</evidence>
<proteinExistence type="predicted"/>
<dbReference type="InterPro" id="IPR043145">
    <property type="entry name" value="Znf_ZZ_sf"/>
</dbReference>
<keyword evidence="6" id="KW-1185">Reference proteome</keyword>
<keyword evidence="1" id="KW-0479">Metal-binding</keyword>
<reference evidence="5 6" key="1">
    <citation type="journal article" date="2016" name="Sci. Rep.">
        <title>Peltaster fructicola genome reveals evolution from an invasive phytopathogen to an ectophytic parasite.</title>
        <authorList>
            <person name="Xu C."/>
            <person name="Chen H."/>
            <person name="Gleason M.L."/>
            <person name="Xu J.R."/>
            <person name="Liu H."/>
            <person name="Zhang R."/>
            <person name="Sun G."/>
        </authorList>
    </citation>
    <scope>NUCLEOTIDE SEQUENCE [LARGE SCALE GENOMIC DNA]</scope>
    <source>
        <strain evidence="5 6">LNHT1506</strain>
    </source>
</reference>
<dbReference type="EMBL" id="CP051142">
    <property type="protein sequence ID" value="QIX00422.1"/>
    <property type="molecule type" value="Genomic_DNA"/>
</dbReference>
<accession>A0A6H0Y063</accession>
<evidence type="ECO:0000256" key="4">
    <source>
        <dbReference type="SAM" id="MobiDB-lite"/>
    </source>
</evidence>
<dbReference type="InterPro" id="IPR036028">
    <property type="entry name" value="SH3-like_dom_sf"/>
</dbReference>
<dbReference type="OrthoDB" id="1305878at2759"/>
<organism evidence="5 6">
    <name type="scientific">Peltaster fructicola</name>
    <dbReference type="NCBI Taxonomy" id="286661"/>
    <lineage>
        <taxon>Eukaryota</taxon>
        <taxon>Fungi</taxon>
        <taxon>Dikarya</taxon>
        <taxon>Ascomycota</taxon>
        <taxon>Pezizomycotina</taxon>
        <taxon>Dothideomycetes</taxon>
        <taxon>Dothideomycetes incertae sedis</taxon>
        <taxon>Peltaster</taxon>
    </lineage>
</organism>
<dbReference type="AlphaFoldDB" id="A0A6H0Y063"/>
<keyword evidence="3" id="KW-0862">Zinc</keyword>
<evidence type="ECO:0000313" key="5">
    <source>
        <dbReference type="EMBL" id="QIX00422.1"/>
    </source>
</evidence>
<dbReference type="Gene3D" id="2.30.30.40">
    <property type="entry name" value="SH3 Domains"/>
    <property type="match status" value="1"/>
</dbReference>
<evidence type="ECO:0000256" key="3">
    <source>
        <dbReference type="ARBA" id="ARBA00022833"/>
    </source>
</evidence>
<dbReference type="Gene3D" id="3.30.60.90">
    <property type="match status" value="1"/>
</dbReference>
<keyword evidence="2" id="KW-0863">Zinc-finger</keyword>
<dbReference type="SUPFAM" id="SSF57850">
    <property type="entry name" value="RING/U-box"/>
    <property type="match status" value="1"/>
</dbReference>
<protein>
    <recommendedName>
        <fullName evidence="7">ZZ-type domain-containing protein</fullName>
    </recommendedName>
</protein>
<dbReference type="GO" id="GO:0008270">
    <property type="term" value="F:zinc ion binding"/>
    <property type="evidence" value="ECO:0007669"/>
    <property type="project" value="UniProtKB-KW"/>
</dbReference>
<evidence type="ECO:0008006" key="7">
    <source>
        <dbReference type="Google" id="ProtNLM"/>
    </source>
</evidence>
<gene>
    <name evidence="5" type="ORF">AMS68_005939</name>
</gene>
<dbReference type="Proteomes" id="UP000503462">
    <property type="component" value="Chromosome 4"/>
</dbReference>
<dbReference type="SUPFAM" id="SSF50044">
    <property type="entry name" value="SH3-domain"/>
    <property type="match status" value="1"/>
</dbReference>
<evidence type="ECO:0000256" key="2">
    <source>
        <dbReference type="ARBA" id="ARBA00022771"/>
    </source>
</evidence>
<evidence type="ECO:0000256" key="1">
    <source>
        <dbReference type="ARBA" id="ARBA00022723"/>
    </source>
</evidence>
<feature type="region of interest" description="Disordered" evidence="4">
    <location>
        <begin position="1"/>
        <end position="48"/>
    </location>
</feature>